<evidence type="ECO:0008006" key="3">
    <source>
        <dbReference type="Google" id="ProtNLM"/>
    </source>
</evidence>
<evidence type="ECO:0000313" key="2">
    <source>
        <dbReference type="Proteomes" id="UP000831484"/>
    </source>
</evidence>
<protein>
    <recommendedName>
        <fullName evidence="3">Nucleotidyltransferase</fullName>
    </recommendedName>
</protein>
<name>A0AB38RNN9_RHOSG</name>
<dbReference type="EMBL" id="CP096568">
    <property type="protein sequence ID" value="UPU46967.1"/>
    <property type="molecule type" value="Genomic_DNA"/>
</dbReference>
<proteinExistence type="predicted"/>
<gene>
    <name evidence="1" type="ORF">M0639_34655</name>
</gene>
<keyword evidence="1" id="KW-0614">Plasmid</keyword>
<dbReference type="AlphaFoldDB" id="A0AB38RNN9"/>
<geneLocation type="plasmid" evidence="1 2">
    <name>pdjl-6-5</name>
</geneLocation>
<organism evidence="1 2">
    <name type="scientific">Rhodococcus qingshengii JCM 15477</name>
    <dbReference type="NCBI Taxonomy" id="1303681"/>
    <lineage>
        <taxon>Bacteria</taxon>
        <taxon>Bacillati</taxon>
        <taxon>Actinomycetota</taxon>
        <taxon>Actinomycetes</taxon>
        <taxon>Mycobacteriales</taxon>
        <taxon>Nocardiaceae</taxon>
        <taxon>Rhodococcus</taxon>
        <taxon>Rhodococcus erythropolis group</taxon>
    </lineage>
</organism>
<reference evidence="2" key="1">
    <citation type="journal article" date="2022" name="Environ. Microbiol.">
        <title>Functional analysis, diversity, and distribution of carbendazim hydrolases MheI and CbmA, responsible for the initial step in carbendazim degradation.</title>
        <authorList>
            <person name="Zhang M."/>
            <person name="Bai X."/>
            <person name="Li Q."/>
            <person name="Zhang L."/>
            <person name="Zhu Q."/>
            <person name="Gao S."/>
            <person name="Ke Z."/>
            <person name="Jiang M."/>
            <person name="Hu J."/>
            <person name="Qiu J."/>
            <person name="Hong Q."/>
        </authorList>
    </citation>
    <scope>NUCLEOTIDE SEQUENCE [LARGE SCALE GENOMIC DNA]</scope>
    <source>
        <strain evidence="2">djl-6</strain>
    </source>
</reference>
<accession>A0AB38RNN9</accession>
<dbReference type="Gene3D" id="3.30.460.40">
    <property type="match status" value="1"/>
</dbReference>
<dbReference type="RefSeq" id="WP_156525041.1">
    <property type="nucleotide sequence ID" value="NZ_CP096568.1"/>
</dbReference>
<dbReference type="Proteomes" id="UP000831484">
    <property type="component" value="Plasmid pdjl-6-5"/>
</dbReference>
<evidence type="ECO:0000313" key="1">
    <source>
        <dbReference type="EMBL" id="UPU46967.1"/>
    </source>
</evidence>
<sequence length="164" mass="18144">MDKSLLRFKSFCEEVLSICDEVGVTPIIYGSLAVRHYTGDESIPVNDLDFLVPDACLGSVLAILNDREIEHSFDSEWRSLILLKGGSKIELDSIELYHPGEHHFDCFDFFGLSLKVIGLTALKAVYDEAAFNDPENPSYKKKCDILRDVPESHLGVVDGPPAAG</sequence>
<keyword evidence="2" id="KW-1185">Reference proteome</keyword>